<accession>A0AAW1MYR4</accession>
<dbReference type="AlphaFoldDB" id="A0AAW1MYR4"/>
<evidence type="ECO:0000313" key="2">
    <source>
        <dbReference type="Proteomes" id="UP001458880"/>
    </source>
</evidence>
<keyword evidence="2" id="KW-1185">Reference proteome</keyword>
<gene>
    <name evidence="1" type="ORF">QE152_g4432</name>
</gene>
<evidence type="ECO:0000313" key="1">
    <source>
        <dbReference type="EMBL" id="KAK9752256.1"/>
    </source>
</evidence>
<name>A0AAW1MYR4_POPJA</name>
<sequence length="116" mass="13099">MPFLRVVISYSPSEETLTNLLLFAMINGFEDLVGRLVLFGRLVLRGGCRDNHVESIFLYKIILRRCEPKKLTGLEILLTLLSRIILIESCSVGLEILLTLLSRIILIESCSVESHP</sequence>
<dbReference type="EMBL" id="JASPKY010000022">
    <property type="protein sequence ID" value="KAK9752256.1"/>
    <property type="molecule type" value="Genomic_DNA"/>
</dbReference>
<protein>
    <submittedName>
        <fullName evidence="1">Uncharacterized protein</fullName>
    </submittedName>
</protein>
<proteinExistence type="predicted"/>
<organism evidence="1 2">
    <name type="scientific">Popillia japonica</name>
    <name type="common">Japanese beetle</name>
    <dbReference type="NCBI Taxonomy" id="7064"/>
    <lineage>
        <taxon>Eukaryota</taxon>
        <taxon>Metazoa</taxon>
        <taxon>Ecdysozoa</taxon>
        <taxon>Arthropoda</taxon>
        <taxon>Hexapoda</taxon>
        <taxon>Insecta</taxon>
        <taxon>Pterygota</taxon>
        <taxon>Neoptera</taxon>
        <taxon>Endopterygota</taxon>
        <taxon>Coleoptera</taxon>
        <taxon>Polyphaga</taxon>
        <taxon>Scarabaeiformia</taxon>
        <taxon>Scarabaeidae</taxon>
        <taxon>Rutelinae</taxon>
        <taxon>Popillia</taxon>
    </lineage>
</organism>
<dbReference type="Proteomes" id="UP001458880">
    <property type="component" value="Unassembled WGS sequence"/>
</dbReference>
<reference evidence="1 2" key="1">
    <citation type="journal article" date="2024" name="BMC Genomics">
        <title>De novo assembly and annotation of Popillia japonica's genome with initial clues to its potential as an invasive pest.</title>
        <authorList>
            <person name="Cucini C."/>
            <person name="Boschi S."/>
            <person name="Funari R."/>
            <person name="Cardaioli E."/>
            <person name="Iannotti N."/>
            <person name="Marturano G."/>
            <person name="Paoli F."/>
            <person name="Bruttini M."/>
            <person name="Carapelli A."/>
            <person name="Frati F."/>
            <person name="Nardi F."/>
        </authorList>
    </citation>
    <scope>NUCLEOTIDE SEQUENCE [LARGE SCALE GENOMIC DNA]</scope>
    <source>
        <strain evidence="1">DMR45628</strain>
    </source>
</reference>
<comment type="caution">
    <text evidence="1">The sequence shown here is derived from an EMBL/GenBank/DDBJ whole genome shotgun (WGS) entry which is preliminary data.</text>
</comment>